<evidence type="ECO:0000313" key="2">
    <source>
        <dbReference type="Proteomes" id="UP001144978"/>
    </source>
</evidence>
<reference evidence="1" key="1">
    <citation type="submission" date="2022-08" db="EMBL/GenBank/DDBJ databases">
        <title>Genome Sequence of Pycnoporus sanguineus.</title>
        <authorList>
            <person name="Buettner E."/>
        </authorList>
    </citation>
    <scope>NUCLEOTIDE SEQUENCE</scope>
    <source>
        <strain evidence="1">CG-C14</strain>
    </source>
</reference>
<dbReference type="EMBL" id="JANSHE010001049">
    <property type="protein sequence ID" value="KAJ3004998.1"/>
    <property type="molecule type" value="Genomic_DNA"/>
</dbReference>
<protein>
    <submittedName>
        <fullName evidence="1">Uncharacterized protein</fullName>
    </submittedName>
</protein>
<comment type="caution">
    <text evidence="1">The sequence shown here is derived from an EMBL/GenBank/DDBJ whole genome shotgun (WGS) entry which is preliminary data.</text>
</comment>
<gene>
    <name evidence="1" type="ORF">NUW54_g4538</name>
</gene>
<name>A0ACC1Q0Q1_9APHY</name>
<accession>A0ACC1Q0Q1</accession>
<keyword evidence="2" id="KW-1185">Reference proteome</keyword>
<sequence length="401" mass="43967">MSLRDAVSGLDGLPASVVSTDKFFLRCLIVGCTLSTILYGITLQQAYLYYARYPRDKLPLKLFVAVLVTPRFSILDTVATIFMVHGLDTYVVVDYLQPEKMSGLVWSLTVRAESPFARASLNRDARWPQGGELSVYYYLCHGPMLLRPAPLDFEPTQQAIYWVARTPASPASWVWVISGMWLTANMALNPGFSAFATQRPRVLTLVYSGCSSVCDVFITAGLCYYLHTNKSGVKRSNSLIDKLMIYAVQRGIITLICQAYDFLTVSCAMPKREPAIYASFETLIAPTSFLFIPVALMQMKVYTNSLLATLNVRESLKSSDATIVELQSHSLVFAPPVHVQAPHDPSAVRVRAIPHSQIKVCDANGEEAESTTVRSSGSEVKVGGLGDETEVSAASYGLAAS</sequence>
<dbReference type="Proteomes" id="UP001144978">
    <property type="component" value="Unassembled WGS sequence"/>
</dbReference>
<evidence type="ECO:0000313" key="1">
    <source>
        <dbReference type="EMBL" id="KAJ3004998.1"/>
    </source>
</evidence>
<organism evidence="1 2">
    <name type="scientific">Trametes sanguinea</name>
    <dbReference type="NCBI Taxonomy" id="158606"/>
    <lineage>
        <taxon>Eukaryota</taxon>
        <taxon>Fungi</taxon>
        <taxon>Dikarya</taxon>
        <taxon>Basidiomycota</taxon>
        <taxon>Agaricomycotina</taxon>
        <taxon>Agaricomycetes</taxon>
        <taxon>Polyporales</taxon>
        <taxon>Polyporaceae</taxon>
        <taxon>Trametes</taxon>
    </lineage>
</organism>
<proteinExistence type="predicted"/>